<dbReference type="Pfam" id="PF00486">
    <property type="entry name" value="Trans_reg_C"/>
    <property type="match status" value="1"/>
</dbReference>
<evidence type="ECO:0000259" key="3">
    <source>
        <dbReference type="PROSITE" id="PS51755"/>
    </source>
</evidence>
<evidence type="ECO:0000313" key="4">
    <source>
        <dbReference type="EMBL" id="GLI94359.1"/>
    </source>
</evidence>
<dbReference type="SMART" id="SM00862">
    <property type="entry name" value="Trans_reg_C"/>
    <property type="match status" value="1"/>
</dbReference>
<comment type="caution">
    <text evidence="4">The sequence shown here is derived from an EMBL/GenBank/DDBJ whole genome shotgun (WGS) entry which is preliminary data.</text>
</comment>
<feature type="domain" description="OmpR/PhoB-type" evidence="3">
    <location>
        <begin position="89"/>
        <end position="190"/>
    </location>
</feature>
<dbReference type="EMBL" id="BSEC01000001">
    <property type="protein sequence ID" value="GLI94359.1"/>
    <property type="molecule type" value="Genomic_DNA"/>
</dbReference>
<gene>
    <name evidence="4" type="ORF">LMG27198_33510</name>
</gene>
<protein>
    <recommendedName>
        <fullName evidence="3">OmpR/PhoB-type domain-containing protein</fullName>
    </recommendedName>
</protein>
<dbReference type="InterPro" id="IPR001867">
    <property type="entry name" value="OmpR/PhoB-type_DNA-bd"/>
</dbReference>
<dbReference type="GO" id="GO:0006355">
    <property type="term" value="P:regulation of DNA-templated transcription"/>
    <property type="evidence" value="ECO:0007669"/>
    <property type="project" value="InterPro"/>
</dbReference>
<dbReference type="Proteomes" id="UP001144323">
    <property type="component" value="Unassembled WGS sequence"/>
</dbReference>
<dbReference type="Gene3D" id="1.10.10.10">
    <property type="entry name" value="Winged helix-like DNA-binding domain superfamily/Winged helix DNA-binding domain"/>
    <property type="match status" value="1"/>
</dbReference>
<dbReference type="CDD" id="cd00383">
    <property type="entry name" value="trans_reg_C"/>
    <property type="match status" value="1"/>
</dbReference>
<accession>A0A9W6LTG3</accession>
<dbReference type="InterPro" id="IPR036388">
    <property type="entry name" value="WH-like_DNA-bd_sf"/>
</dbReference>
<dbReference type="SUPFAM" id="SSF46894">
    <property type="entry name" value="C-terminal effector domain of the bipartite response regulators"/>
    <property type="match status" value="1"/>
</dbReference>
<dbReference type="GO" id="GO:0003677">
    <property type="term" value="F:DNA binding"/>
    <property type="evidence" value="ECO:0007669"/>
    <property type="project" value="UniProtKB-UniRule"/>
</dbReference>
<proteinExistence type="predicted"/>
<keyword evidence="1 2" id="KW-0238">DNA-binding</keyword>
<dbReference type="InterPro" id="IPR016032">
    <property type="entry name" value="Sig_transdc_resp-reg_C-effctor"/>
</dbReference>
<evidence type="ECO:0000256" key="1">
    <source>
        <dbReference type="ARBA" id="ARBA00023125"/>
    </source>
</evidence>
<evidence type="ECO:0000313" key="5">
    <source>
        <dbReference type="Proteomes" id="UP001144323"/>
    </source>
</evidence>
<dbReference type="AlphaFoldDB" id="A0A9W6LTG3"/>
<name>A0A9W6LTG3_9HYPH</name>
<keyword evidence="5" id="KW-1185">Reference proteome</keyword>
<reference evidence="4" key="1">
    <citation type="journal article" date="2023" name="Int. J. Syst. Evol. Microbiol.">
        <title>Methylocystis iwaonis sp. nov., a type II methane-oxidizing bacterium from surface soil of a rice paddy field in Japan, and emended description of the genus Methylocystis (ex Whittenbury et al. 1970) Bowman et al. 1993.</title>
        <authorList>
            <person name="Kaise H."/>
            <person name="Sawadogo J.B."/>
            <person name="Alam M.S."/>
            <person name="Ueno C."/>
            <person name="Dianou D."/>
            <person name="Shinjo R."/>
            <person name="Asakawa S."/>
        </authorList>
    </citation>
    <scope>NUCLEOTIDE SEQUENCE</scope>
    <source>
        <strain evidence="4">LMG27198</strain>
    </source>
</reference>
<sequence>MARMLFIAAGPQLFASLSEQFEALGGYALHALDPDDLGRLQNVPRDAAAIVDADFCDAALARRLRALGLVGKIIVIGDATVAAADAALSRPFRYADLLAELARPLNLPNMEADLGIRLTEKEAAILSRLMQAEGAIISKAALLSDVWGYGPNVSTRTLETHIHRLRRKIESDPKRPRRLLTEEGGYRLSKFTV</sequence>
<organism evidence="4 5">
    <name type="scientific">Methylocystis echinoides</name>
    <dbReference type="NCBI Taxonomy" id="29468"/>
    <lineage>
        <taxon>Bacteria</taxon>
        <taxon>Pseudomonadati</taxon>
        <taxon>Pseudomonadota</taxon>
        <taxon>Alphaproteobacteria</taxon>
        <taxon>Hyphomicrobiales</taxon>
        <taxon>Methylocystaceae</taxon>
        <taxon>Methylocystis</taxon>
    </lineage>
</organism>
<feature type="DNA-binding region" description="OmpR/PhoB-type" evidence="2">
    <location>
        <begin position="89"/>
        <end position="190"/>
    </location>
</feature>
<dbReference type="PROSITE" id="PS51755">
    <property type="entry name" value="OMPR_PHOB"/>
    <property type="match status" value="1"/>
</dbReference>
<evidence type="ECO:0000256" key="2">
    <source>
        <dbReference type="PROSITE-ProRule" id="PRU01091"/>
    </source>
</evidence>
<dbReference type="RefSeq" id="WP_281804357.1">
    <property type="nucleotide sequence ID" value="NZ_BSEC01000001.1"/>
</dbReference>
<dbReference type="GO" id="GO:0000160">
    <property type="term" value="P:phosphorelay signal transduction system"/>
    <property type="evidence" value="ECO:0007669"/>
    <property type="project" value="InterPro"/>
</dbReference>